<evidence type="ECO:0000256" key="7">
    <source>
        <dbReference type="ARBA" id="ARBA00022741"/>
    </source>
</evidence>
<feature type="active site" evidence="14">
    <location>
        <position position="13"/>
    </location>
</feature>
<evidence type="ECO:0000256" key="1">
    <source>
        <dbReference type="ARBA" id="ARBA00001936"/>
    </source>
</evidence>
<evidence type="ECO:0000256" key="5">
    <source>
        <dbReference type="ARBA" id="ARBA00022490"/>
    </source>
</evidence>
<dbReference type="NCBIfam" id="TIGR01205">
    <property type="entry name" value="D_ala_D_alaTIGR"/>
    <property type="match status" value="1"/>
</dbReference>
<dbReference type="Pfam" id="PF07478">
    <property type="entry name" value="Dala_Dala_lig_C"/>
    <property type="match status" value="1"/>
</dbReference>
<comment type="similarity">
    <text evidence="3 13">Belongs to the D-alanine--D-alanine ligase family.</text>
</comment>
<evidence type="ECO:0000256" key="6">
    <source>
        <dbReference type="ARBA" id="ARBA00022598"/>
    </source>
</evidence>
<dbReference type="PIRSF" id="PIRSF039102">
    <property type="entry name" value="Ddl/VanB"/>
    <property type="match status" value="1"/>
</dbReference>
<dbReference type="InterPro" id="IPR011095">
    <property type="entry name" value="Dala_Dala_lig_C"/>
</dbReference>
<feature type="binding site" evidence="15">
    <location>
        <position position="264"/>
    </location>
    <ligand>
        <name>Mg(2+)</name>
        <dbReference type="ChEBI" id="CHEBI:18420"/>
        <label>2</label>
    </ligand>
</feature>
<sequence>MRILLIAGGWSGERDVALSSSKQIEKSLSALGHTVTLFDPERDLRGLAAAARGQDFVFINLHGSPGEDGLVQALLERMNLPFQGAASRSSLLALNKAVAKQIFEDAGLTTPAWEFIPARHVRSWRPSLPFPLVVKPNTGGSSLGVSIVSTQKELDACLNLPATAGQDLLAEVLIRGQELTCGVLEGEELPPILIRPKRGVFFDYESKYMAGATEEICPAPVSAELTATLQRMARTAHEALGLSDYSRADFMVDENGVPHILEVNTLPGMTATSLLPQEAQAVGMSFEALLARLIELGLRKKH</sequence>
<dbReference type="NCBIfam" id="NF002378">
    <property type="entry name" value="PRK01372.1"/>
    <property type="match status" value="1"/>
</dbReference>
<dbReference type="Gene3D" id="3.30.470.20">
    <property type="entry name" value="ATP-grasp fold, B domain"/>
    <property type="match status" value="1"/>
</dbReference>
<evidence type="ECO:0000256" key="11">
    <source>
        <dbReference type="ARBA" id="ARBA00023316"/>
    </source>
</evidence>
<comment type="cofactor">
    <cofactor evidence="15">
        <name>Mg(2+)</name>
        <dbReference type="ChEBI" id="CHEBI:18420"/>
    </cofactor>
    <cofactor evidence="15">
        <name>Mn(2+)</name>
        <dbReference type="ChEBI" id="CHEBI:29035"/>
    </cofactor>
    <text evidence="15">Binds 2 magnesium or manganese ions per subunit.</text>
</comment>
<evidence type="ECO:0000259" key="17">
    <source>
        <dbReference type="PROSITE" id="PS50975"/>
    </source>
</evidence>
<dbReference type="InterPro" id="IPR016185">
    <property type="entry name" value="PreATP-grasp_dom_sf"/>
</dbReference>
<keyword evidence="7 16" id="KW-0547">Nucleotide-binding</keyword>
<dbReference type="KEGG" id="doa:AXF15_00530"/>
<dbReference type="AlphaFoldDB" id="A0A0X8JN25"/>
<evidence type="ECO:0000256" key="10">
    <source>
        <dbReference type="ARBA" id="ARBA00022984"/>
    </source>
</evidence>
<dbReference type="GO" id="GO:0005737">
    <property type="term" value="C:cytoplasm"/>
    <property type="evidence" value="ECO:0007669"/>
    <property type="project" value="UniProtKB-SubCell"/>
</dbReference>
<keyword evidence="11 13" id="KW-0961">Cell wall biogenesis/degradation</keyword>
<dbReference type="PROSITE" id="PS50975">
    <property type="entry name" value="ATP_GRASP"/>
    <property type="match status" value="1"/>
</dbReference>
<dbReference type="GO" id="GO:0071555">
    <property type="term" value="P:cell wall organization"/>
    <property type="evidence" value="ECO:0007669"/>
    <property type="project" value="UniProtKB-KW"/>
</dbReference>
<dbReference type="SUPFAM" id="SSF56059">
    <property type="entry name" value="Glutathione synthetase ATP-binding domain-like"/>
    <property type="match status" value="1"/>
</dbReference>
<feature type="binding site" evidence="15">
    <location>
        <position position="262"/>
    </location>
    <ligand>
        <name>Mg(2+)</name>
        <dbReference type="ChEBI" id="CHEBI:18420"/>
        <label>2</label>
    </ligand>
</feature>
<dbReference type="PROSITE" id="PS00843">
    <property type="entry name" value="DALA_DALA_LIGASE_1"/>
    <property type="match status" value="1"/>
</dbReference>
<dbReference type="PANTHER" id="PTHR23132">
    <property type="entry name" value="D-ALANINE--D-ALANINE LIGASE"/>
    <property type="match status" value="1"/>
</dbReference>
<keyword evidence="10 13" id="KW-0573">Peptidoglycan synthesis</keyword>
<evidence type="ECO:0000256" key="15">
    <source>
        <dbReference type="PIRSR" id="PIRSR039102-3"/>
    </source>
</evidence>
<dbReference type="Proteomes" id="UP000063964">
    <property type="component" value="Chromosome"/>
</dbReference>
<comment type="subcellular location">
    <subcellularLocation>
        <location evidence="2 13">Cytoplasm</location>
    </subcellularLocation>
</comment>
<evidence type="ECO:0000256" key="8">
    <source>
        <dbReference type="ARBA" id="ARBA00022840"/>
    </source>
</evidence>
<evidence type="ECO:0000313" key="18">
    <source>
        <dbReference type="EMBL" id="AMD91748.1"/>
    </source>
</evidence>
<keyword evidence="15" id="KW-0460">Magnesium</keyword>
<evidence type="ECO:0000256" key="2">
    <source>
        <dbReference type="ARBA" id="ARBA00004496"/>
    </source>
</evidence>
<dbReference type="GO" id="GO:0046872">
    <property type="term" value="F:metal ion binding"/>
    <property type="evidence" value="ECO:0007669"/>
    <property type="project" value="UniProtKB-KW"/>
</dbReference>
<feature type="binding site" evidence="15">
    <location>
        <position position="262"/>
    </location>
    <ligand>
        <name>Mg(2+)</name>
        <dbReference type="ChEBI" id="CHEBI:18420"/>
        <label>1</label>
    </ligand>
</feature>
<keyword evidence="9 13" id="KW-0133">Cell shape</keyword>
<feature type="active site" evidence="14">
    <location>
        <position position="273"/>
    </location>
</feature>
<name>A0A0X8JN25_9BACT</name>
<keyword evidence="6 13" id="KW-0436">Ligase</keyword>
<dbReference type="PROSITE" id="PS00844">
    <property type="entry name" value="DALA_DALA_LIGASE_2"/>
    <property type="match status" value="1"/>
</dbReference>
<keyword evidence="19" id="KW-1185">Reference proteome</keyword>
<dbReference type="STRING" id="888061.AXF15_00530"/>
<proteinExistence type="inferred from homology"/>
<dbReference type="GO" id="GO:0009252">
    <property type="term" value="P:peptidoglycan biosynthetic process"/>
    <property type="evidence" value="ECO:0007669"/>
    <property type="project" value="UniProtKB-UniRule"/>
</dbReference>
<comment type="cofactor">
    <cofactor evidence="1">
        <name>Mn(2+)</name>
        <dbReference type="ChEBI" id="CHEBI:29035"/>
    </cofactor>
</comment>
<evidence type="ECO:0000256" key="4">
    <source>
        <dbReference type="ARBA" id="ARBA00012216"/>
    </source>
</evidence>
<dbReference type="GO" id="GO:0008360">
    <property type="term" value="P:regulation of cell shape"/>
    <property type="evidence" value="ECO:0007669"/>
    <property type="project" value="UniProtKB-KW"/>
</dbReference>
<dbReference type="GO" id="GO:0008716">
    <property type="term" value="F:D-alanine-D-alanine ligase activity"/>
    <property type="evidence" value="ECO:0007669"/>
    <property type="project" value="UniProtKB-UniRule"/>
</dbReference>
<dbReference type="OrthoDB" id="9813261at2"/>
<dbReference type="EC" id="6.3.2.4" evidence="4 13"/>
<keyword evidence="8 16" id="KW-0067">ATP-binding</keyword>
<evidence type="ECO:0000256" key="14">
    <source>
        <dbReference type="PIRSR" id="PIRSR039102-1"/>
    </source>
</evidence>
<dbReference type="GO" id="GO:0005524">
    <property type="term" value="F:ATP binding"/>
    <property type="evidence" value="ECO:0007669"/>
    <property type="project" value="UniProtKB-UniRule"/>
</dbReference>
<gene>
    <name evidence="13" type="primary">ddl</name>
    <name evidence="18" type="ORF">AXF15_00530</name>
</gene>
<comment type="catalytic activity">
    <reaction evidence="12 13">
        <text>2 D-alanine + ATP = D-alanyl-D-alanine + ADP + phosphate + H(+)</text>
        <dbReference type="Rhea" id="RHEA:11224"/>
        <dbReference type="ChEBI" id="CHEBI:15378"/>
        <dbReference type="ChEBI" id="CHEBI:30616"/>
        <dbReference type="ChEBI" id="CHEBI:43474"/>
        <dbReference type="ChEBI" id="CHEBI:57416"/>
        <dbReference type="ChEBI" id="CHEBI:57822"/>
        <dbReference type="ChEBI" id="CHEBI:456216"/>
        <dbReference type="EC" id="6.3.2.4"/>
    </reaction>
</comment>
<keyword evidence="5 13" id="KW-0963">Cytoplasm</keyword>
<evidence type="ECO:0000313" key="19">
    <source>
        <dbReference type="Proteomes" id="UP000063964"/>
    </source>
</evidence>
<comment type="function">
    <text evidence="13">Cell wall formation.</text>
</comment>
<dbReference type="EMBL" id="CP014230">
    <property type="protein sequence ID" value="AMD91748.1"/>
    <property type="molecule type" value="Genomic_DNA"/>
</dbReference>
<protein>
    <recommendedName>
        <fullName evidence="4 13">D-alanine--D-alanine ligase</fullName>
        <ecNumber evidence="4 13">6.3.2.4</ecNumber>
    </recommendedName>
    <alternativeName>
        <fullName evidence="13">D-Ala-D-Ala ligase</fullName>
    </alternativeName>
    <alternativeName>
        <fullName evidence="13">D-alanylalanine synthetase</fullName>
    </alternativeName>
</protein>
<evidence type="ECO:0000256" key="12">
    <source>
        <dbReference type="ARBA" id="ARBA00047614"/>
    </source>
</evidence>
<dbReference type="Gene3D" id="3.40.50.20">
    <property type="match status" value="1"/>
</dbReference>
<reference evidence="19" key="1">
    <citation type="submission" date="2016-02" db="EMBL/GenBank/DDBJ databases">
        <authorList>
            <person name="Holder M.E."/>
            <person name="Ajami N.J."/>
            <person name="Petrosino J.F."/>
        </authorList>
    </citation>
    <scope>NUCLEOTIDE SEQUENCE [LARGE SCALE GENOMIC DNA]</scope>
    <source>
        <strain evidence="19">DSM 12838</strain>
    </source>
</reference>
<comment type="pathway">
    <text evidence="13">Cell wall biogenesis; peptidoglycan biosynthesis.</text>
</comment>
<evidence type="ECO:0000256" key="9">
    <source>
        <dbReference type="ARBA" id="ARBA00022960"/>
    </source>
</evidence>
<evidence type="ECO:0000256" key="16">
    <source>
        <dbReference type="PROSITE-ProRule" id="PRU00409"/>
    </source>
</evidence>
<dbReference type="Gene3D" id="3.30.1490.20">
    <property type="entry name" value="ATP-grasp fold, A domain"/>
    <property type="match status" value="1"/>
</dbReference>
<feature type="active site" evidence="14">
    <location>
        <position position="141"/>
    </location>
</feature>
<dbReference type="PANTHER" id="PTHR23132:SF23">
    <property type="entry name" value="D-ALANINE--D-ALANINE LIGASE B"/>
    <property type="match status" value="1"/>
</dbReference>
<accession>A0A0X8JN25</accession>
<dbReference type="SUPFAM" id="SSF52440">
    <property type="entry name" value="PreATP-grasp domain"/>
    <property type="match status" value="1"/>
</dbReference>
<dbReference type="InterPro" id="IPR011761">
    <property type="entry name" value="ATP-grasp"/>
</dbReference>
<evidence type="ECO:0000256" key="13">
    <source>
        <dbReference type="HAMAP-Rule" id="MF_00047"/>
    </source>
</evidence>
<dbReference type="RefSeq" id="WP_066601787.1">
    <property type="nucleotide sequence ID" value="NZ_CP014230.1"/>
</dbReference>
<feature type="binding site" evidence="15">
    <location>
        <position position="249"/>
    </location>
    <ligand>
        <name>Mg(2+)</name>
        <dbReference type="ChEBI" id="CHEBI:18420"/>
        <label>1</label>
    </ligand>
</feature>
<keyword evidence="15" id="KW-0464">Manganese</keyword>
<dbReference type="InterPro" id="IPR013815">
    <property type="entry name" value="ATP_grasp_subdomain_1"/>
</dbReference>
<keyword evidence="15" id="KW-0479">Metal-binding</keyword>
<dbReference type="InterPro" id="IPR005905">
    <property type="entry name" value="D_ala_D_ala"/>
</dbReference>
<organism evidence="18 19">
    <name type="scientific">Desulfomicrobium orale DSM 12838</name>
    <dbReference type="NCBI Taxonomy" id="888061"/>
    <lineage>
        <taxon>Bacteria</taxon>
        <taxon>Pseudomonadati</taxon>
        <taxon>Thermodesulfobacteriota</taxon>
        <taxon>Desulfovibrionia</taxon>
        <taxon>Desulfovibrionales</taxon>
        <taxon>Desulfomicrobiaceae</taxon>
        <taxon>Desulfomicrobium</taxon>
    </lineage>
</organism>
<dbReference type="HAMAP" id="MF_00047">
    <property type="entry name" value="Dala_Dala_lig"/>
    <property type="match status" value="1"/>
</dbReference>
<evidence type="ECO:0000256" key="3">
    <source>
        <dbReference type="ARBA" id="ARBA00010871"/>
    </source>
</evidence>
<feature type="domain" description="ATP-grasp" evidence="17">
    <location>
        <begin position="100"/>
        <end position="295"/>
    </location>
</feature>
<dbReference type="UniPathway" id="UPA00219"/>
<dbReference type="InterPro" id="IPR000291">
    <property type="entry name" value="D-Ala_lig_Van_CS"/>
</dbReference>